<dbReference type="EMBL" id="GBHO01004248">
    <property type="protein sequence ID" value="JAG39356.1"/>
    <property type="molecule type" value="Transcribed_RNA"/>
</dbReference>
<dbReference type="SUPFAM" id="SSF54001">
    <property type="entry name" value="Cysteine proteinases"/>
    <property type="match status" value="1"/>
</dbReference>
<evidence type="ECO:0000259" key="1">
    <source>
        <dbReference type="SMART" id="SM00848"/>
    </source>
</evidence>
<feature type="domain" description="Cathepsin propeptide inhibitor" evidence="1">
    <location>
        <begin position="56"/>
        <end position="116"/>
    </location>
</feature>
<organism evidence="3">
    <name type="scientific">Lygus hesperus</name>
    <name type="common">Western plant bug</name>
    <dbReference type="NCBI Taxonomy" id="30085"/>
    <lineage>
        <taxon>Eukaryota</taxon>
        <taxon>Metazoa</taxon>
        <taxon>Ecdysozoa</taxon>
        <taxon>Arthropoda</taxon>
        <taxon>Hexapoda</taxon>
        <taxon>Insecta</taxon>
        <taxon>Pterygota</taxon>
        <taxon>Neoptera</taxon>
        <taxon>Paraneoptera</taxon>
        <taxon>Hemiptera</taxon>
        <taxon>Heteroptera</taxon>
        <taxon>Panheteroptera</taxon>
        <taxon>Cimicomorpha</taxon>
        <taxon>Miridae</taxon>
        <taxon>Mirini</taxon>
        <taxon>Lygus</taxon>
    </lineage>
</organism>
<dbReference type="Pfam" id="PF08246">
    <property type="entry name" value="Inhibitor_I29"/>
    <property type="match status" value="1"/>
</dbReference>
<dbReference type="EMBL" id="GBHO01021306">
    <property type="protein sequence ID" value="JAG22298.1"/>
    <property type="molecule type" value="Transcribed_RNA"/>
</dbReference>
<reference evidence="3" key="1">
    <citation type="journal article" date="2014" name="PLoS ONE">
        <title>Transcriptome-Based Identification of ABC Transporters in the Western Tarnished Plant Bug Lygus hesperus.</title>
        <authorList>
            <person name="Hull J.J."/>
            <person name="Chaney K."/>
            <person name="Geib S.M."/>
            <person name="Fabrick J.A."/>
            <person name="Brent C.S."/>
            <person name="Walsh D."/>
            <person name="Lavine L.C."/>
        </authorList>
    </citation>
    <scope>NUCLEOTIDE SEQUENCE</scope>
</reference>
<dbReference type="SMART" id="SM00848">
    <property type="entry name" value="Inhibitor_I29"/>
    <property type="match status" value="1"/>
</dbReference>
<name>A0A0A9Z648_LYGHE</name>
<dbReference type="AlphaFoldDB" id="A0A0A9Z648"/>
<accession>A0A0A9Z648</accession>
<sequence>TLRRVNADVASSERTTGGARYSQSVRLEFVFLSHPITRIMRNRYPFIFIMGVDEEFQEWKIKYNKAYKTPEEEERRKKLWLKTKDMVETHNEKFARGETTFSMGVNHFADLEPHEMPCGGVLRNN</sequence>
<evidence type="ECO:0000313" key="2">
    <source>
        <dbReference type="EMBL" id="JAG22298.1"/>
    </source>
</evidence>
<reference evidence="3" key="2">
    <citation type="submission" date="2014-07" db="EMBL/GenBank/DDBJ databases">
        <authorList>
            <person name="Hull J."/>
        </authorList>
    </citation>
    <scope>NUCLEOTIDE SEQUENCE</scope>
</reference>
<proteinExistence type="predicted"/>
<evidence type="ECO:0000313" key="3">
    <source>
        <dbReference type="EMBL" id="JAG39356.1"/>
    </source>
</evidence>
<dbReference type="InterPro" id="IPR038765">
    <property type="entry name" value="Papain-like_cys_pep_sf"/>
</dbReference>
<gene>
    <name evidence="3" type="primary">Ctla2b_1</name>
    <name evidence="2" type="synonym">Ctla2b_0</name>
    <name evidence="3" type="ORF">CM83_50243</name>
    <name evidence="2" type="ORF">CM83_50254</name>
</gene>
<dbReference type="InterPro" id="IPR013201">
    <property type="entry name" value="Prot_inhib_I29"/>
</dbReference>
<dbReference type="Gene3D" id="1.10.287.2250">
    <property type="match status" value="1"/>
</dbReference>
<protein>
    <submittedName>
        <fullName evidence="3">Protein CTLA-2-beta</fullName>
    </submittedName>
</protein>
<feature type="non-terminal residue" evidence="3">
    <location>
        <position position="1"/>
    </location>
</feature>